<gene>
    <name evidence="1" type="ORF">BaRGS_00022751</name>
</gene>
<evidence type="ECO:0000313" key="1">
    <source>
        <dbReference type="EMBL" id="KAK7485999.1"/>
    </source>
</evidence>
<keyword evidence="2" id="KW-1185">Reference proteome</keyword>
<comment type="caution">
    <text evidence="1">The sequence shown here is derived from an EMBL/GenBank/DDBJ whole genome shotgun (WGS) entry which is preliminary data.</text>
</comment>
<evidence type="ECO:0000313" key="2">
    <source>
        <dbReference type="Proteomes" id="UP001519460"/>
    </source>
</evidence>
<organism evidence="1 2">
    <name type="scientific">Batillaria attramentaria</name>
    <dbReference type="NCBI Taxonomy" id="370345"/>
    <lineage>
        <taxon>Eukaryota</taxon>
        <taxon>Metazoa</taxon>
        <taxon>Spiralia</taxon>
        <taxon>Lophotrochozoa</taxon>
        <taxon>Mollusca</taxon>
        <taxon>Gastropoda</taxon>
        <taxon>Caenogastropoda</taxon>
        <taxon>Sorbeoconcha</taxon>
        <taxon>Cerithioidea</taxon>
        <taxon>Batillariidae</taxon>
        <taxon>Batillaria</taxon>
    </lineage>
</organism>
<proteinExistence type="predicted"/>
<reference evidence="1 2" key="1">
    <citation type="journal article" date="2023" name="Sci. Data">
        <title>Genome assembly of the Korean intertidal mud-creeper Batillaria attramentaria.</title>
        <authorList>
            <person name="Patra A.K."/>
            <person name="Ho P.T."/>
            <person name="Jun S."/>
            <person name="Lee S.J."/>
            <person name="Kim Y."/>
            <person name="Won Y.J."/>
        </authorList>
    </citation>
    <scope>NUCLEOTIDE SEQUENCE [LARGE SCALE GENOMIC DNA]</scope>
    <source>
        <strain evidence="1">Wonlab-2016</strain>
    </source>
</reference>
<dbReference type="Proteomes" id="UP001519460">
    <property type="component" value="Unassembled WGS sequence"/>
</dbReference>
<accession>A0ABD0KG37</accession>
<dbReference type="AlphaFoldDB" id="A0ABD0KG37"/>
<dbReference type="EMBL" id="JACVVK020000185">
    <property type="protein sequence ID" value="KAK7485999.1"/>
    <property type="molecule type" value="Genomic_DNA"/>
</dbReference>
<protein>
    <submittedName>
        <fullName evidence="1">Uncharacterized protein</fullName>
    </submittedName>
</protein>
<sequence>MHSNYTTTAMPTTIARSFDRERGRGRVKAQSLSSVTKTASTRRTVQRQREQSVGVRGRSAFWQRGLCTCPPSQKLRQFGERYSCLISRALELAKNRLVPGRARAACSPFAQSGSGMLRTSSGRGYSVPVAQVAMPAVGSSAWDQAQRDARYMALKYIADRMAMDMKLSMDKAALEQYITDIIMWRKLQYGGNQKSSPK</sequence>
<name>A0ABD0KG37_9CAEN</name>